<reference evidence="3" key="1">
    <citation type="submission" date="2018-08" db="EMBL/GenBank/DDBJ databases">
        <authorList>
            <person name="Zhang J."/>
            <person name="Du Z.-J."/>
        </authorList>
    </citation>
    <scope>NUCLEOTIDE SEQUENCE [LARGE SCALE GENOMIC DNA]</scope>
    <source>
        <strain evidence="3">KCTC 52655</strain>
    </source>
</reference>
<evidence type="ECO:0000313" key="2">
    <source>
        <dbReference type="EMBL" id="RDV28038.1"/>
    </source>
</evidence>
<gene>
    <name evidence="2" type="ORF">DXV75_03475</name>
</gene>
<keyword evidence="1" id="KW-0732">Signal</keyword>
<dbReference type="EMBL" id="QRHA01000002">
    <property type="protein sequence ID" value="RDV28038.1"/>
    <property type="molecule type" value="Genomic_DNA"/>
</dbReference>
<evidence type="ECO:0000256" key="1">
    <source>
        <dbReference type="SAM" id="SignalP"/>
    </source>
</evidence>
<protein>
    <recommendedName>
        <fullName evidence="4">Glycine zipper 2TM domain-containing protein</fullName>
    </recommendedName>
</protein>
<keyword evidence="3" id="KW-1185">Reference proteome</keyword>
<accession>A0A3D8MBZ9</accession>
<proteinExistence type="predicted"/>
<dbReference type="RefSeq" id="WP_115591978.1">
    <property type="nucleotide sequence ID" value="NZ_QRHA01000002.1"/>
</dbReference>
<evidence type="ECO:0000313" key="3">
    <source>
        <dbReference type="Proteomes" id="UP000256561"/>
    </source>
</evidence>
<dbReference type="PROSITE" id="PS51257">
    <property type="entry name" value="PROKAR_LIPOPROTEIN"/>
    <property type="match status" value="1"/>
</dbReference>
<comment type="caution">
    <text evidence="2">The sequence shown here is derived from an EMBL/GenBank/DDBJ whole genome shotgun (WGS) entry which is preliminary data.</text>
</comment>
<dbReference type="OrthoDB" id="8480301at2"/>
<dbReference type="Proteomes" id="UP000256561">
    <property type="component" value="Unassembled WGS sequence"/>
</dbReference>
<name>A0A3D8MBZ9_9ALTE</name>
<evidence type="ECO:0008006" key="4">
    <source>
        <dbReference type="Google" id="ProtNLM"/>
    </source>
</evidence>
<sequence length="178" mass="18967">MKNSIKFTLLSAMLLVVTGCVSVPNLGTPAQLSMVAPTPIEDNTGAFMSPYTSDGVLAEWVDNAVNAKMGSAIGGAVGAYAGQKLAENIPFVGGWIGQSVGETLGRKVALEAAGGEEFIRESSDLSFNSVQDLAVYIYVNYSHTEHYQDALEATWEIYPELKHGYMQALYSATAQAGY</sequence>
<feature type="signal peptide" evidence="1">
    <location>
        <begin position="1"/>
        <end position="22"/>
    </location>
</feature>
<organism evidence="2 3">
    <name type="scientific">Alteromonas aestuariivivens</name>
    <dbReference type="NCBI Taxonomy" id="1938339"/>
    <lineage>
        <taxon>Bacteria</taxon>
        <taxon>Pseudomonadati</taxon>
        <taxon>Pseudomonadota</taxon>
        <taxon>Gammaproteobacteria</taxon>
        <taxon>Alteromonadales</taxon>
        <taxon>Alteromonadaceae</taxon>
        <taxon>Alteromonas/Salinimonas group</taxon>
        <taxon>Alteromonas</taxon>
    </lineage>
</organism>
<dbReference type="AlphaFoldDB" id="A0A3D8MBZ9"/>
<feature type="chain" id="PRO_5017681003" description="Glycine zipper 2TM domain-containing protein" evidence="1">
    <location>
        <begin position="23"/>
        <end position="178"/>
    </location>
</feature>